<dbReference type="AlphaFoldDB" id="A0AAJ5MLR2"/>
<protein>
    <submittedName>
        <fullName evidence="1">Tail assembly protein</fullName>
    </submittedName>
</protein>
<organism evidence="1 2">
    <name type="scientific">Pseudomonas soli</name>
    <dbReference type="NCBI Taxonomy" id="1306993"/>
    <lineage>
        <taxon>Bacteria</taxon>
        <taxon>Pseudomonadati</taxon>
        <taxon>Pseudomonadota</taxon>
        <taxon>Gammaproteobacteria</taxon>
        <taxon>Pseudomonadales</taxon>
        <taxon>Pseudomonadaceae</taxon>
        <taxon>Pseudomonas</taxon>
    </lineage>
</organism>
<evidence type="ECO:0000313" key="1">
    <source>
        <dbReference type="EMBL" id="UXZ46908.1"/>
    </source>
</evidence>
<sequence>MAAQIRNAPTTTTVYLSGPLIRKFFRKKDYLLDGKNTWEVFRALKATVAGFDQEIRRLEALGMRFAIFRNRKNVGADEFSRGGVNEVRIVPVIEGSKRAGLLQTIIGVALVIAAPFIEGTTMAPGIALAAGGVLQMLSPQARGLSQSAAPENRPSYAFGSANNTTASGNPVPICIGERRWGGAIISASIYAEDKI</sequence>
<evidence type="ECO:0000313" key="2">
    <source>
        <dbReference type="Proteomes" id="UP001209279"/>
    </source>
</evidence>
<proteinExistence type="predicted"/>
<accession>A0AAJ5MLR2</accession>
<dbReference type="EMBL" id="CP083803">
    <property type="protein sequence ID" value="UXZ46908.1"/>
    <property type="molecule type" value="Genomic_DNA"/>
</dbReference>
<dbReference type="Proteomes" id="UP001209279">
    <property type="component" value="Chromosome"/>
</dbReference>
<dbReference type="RefSeq" id="WP_263160137.1">
    <property type="nucleotide sequence ID" value="NZ_CATKPM010000012.1"/>
</dbReference>
<reference evidence="1" key="1">
    <citation type="submission" date="2021-08" db="EMBL/GenBank/DDBJ databases">
        <authorList>
            <person name="Yaryura P.M."/>
            <person name="Bianco M.I."/>
            <person name="Morais C."/>
            <person name="Setubal J.C."/>
        </authorList>
    </citation>
    <scope>NUCLEOTIDE SEQUENCE</scope>
    <source>
        <strain evidence="1">AP1</strain>
    </source>
</reference>
<gene>
    <name evidence="1" type="ORF">K7K07_07885</name>
</gene>
<name>A0AAJ5MLR2_9PSED</name>